<name>A0A0E2ZHQ5_9GAMM</name>
<proteinExistence type="predicted"/>
<gene>
    <name evidence="1" type="ORF">IB75_18290</name>
</gene>
<sequence length="74" mass="7769">MPLIPILLATVLAAGPIALGLIEGVADALACFLKLWAGRHSDVMSGRRKKLALTGYMLSNLARPLLGLAGSWLT</sequence>
<organism evidence="1 2">
    <name type="scientific">Nitrosococcus oceani C-27</name>
    <dbReference type="NCBI Taxonomy" id="314279"/>
    <lineage>
        <taxon>Bacteria</taxon>
        <taxon>Pseudomonadati</taxon>
        <taxon>Pseudomonadota</taxon>
        <taxon>Gammaproteobacteria</taxon>
        <taxon>Chromatiales</taxon>
        <taxon>Chromatiaceae</taxon>
        <taxon>Nitrosococcus</taxon>
    </lineage>
</organism>
<dbReference type="Proteomes" id="UP000028839">
    <property type="component" value="Unassembled WGS sequence"/>
</dbReference>
<dbReference type="HOGENOM" id="CLU_2710749_0_0_6"/>
<protein>
    <submittedName>
        <fullName evidence="1">MFS transporter</fullName>
    </submittedName>
</protein>
<accession>A0A0E2ZHQ5</accession>
<feature type="non-terminal residue" evidence="1">
    <location>
        <position position="74"/>
    </location>
</feature>
<dbReference type="EMBL" id="JPGN01000482">
    <property type="protein sequence ID" value="KFI17822.1"/>
    <property type="molecule type" value="Genomic_DNA"/>
</dbReference>
<evidence type="ECO:0000313" key="1">
    <source>
        <dbReference type="EMBL" id="KFI17822.1"/>
    </source>
</evidence>
<comment type="caution">
    <text evidence="1">The sequence shown here is derived from an EMBL/GenBank/DDBJ whole genome shotgun (WGS) entry which is preliminary data.</text>
</comment>
<reference evidence="1 2" key="1">
    <citation type="submission" date="2014-07" db="EMBL/GenBank/DDBJ databases">
        <title>Comparative analysis of Nitrosococcus oceani genome inventories of strains from Pacific and Atlantic gyres.</title>
        <authorList>
            <person name="Lim C.K."/>
            <person name="Wang L."/>
            <person name="Sayavedra-Soto L.A."/>
            <person name="Klotz M.G."/>
        </authorList>
    </citation>
    <scope>NUCLEOTIDE SEQUENCE [LARGE SCALE GENOMIC DNA]</scope>
    <source>
        <strain evidence="1 2">C-27</strain>
    </source>
</reference>
<evidence type="ECO:0000313" key="2">
    <source>
        <dbReference type="Proteomes" id="UP000028839"/>
    </source>
</evidence>
<dbReference type="AlphaFoldDB" id="A0A0E2ZHQ5"/>